<evidence type="ECO:0000313" key="2">
    <source>
        <dbReference type="Proteomes" id="UP000551353"/>
    </source>
</evidence>
<protein>
    <submittedName>
        <fullName evidence="1">Uncharacterized protein</fullName>
    </submittedName>
</protein>
<gene>
    <name evidence="1" type="ORF">GGD56_003705</name>
</gene>
<dbReference type="EMBL" id="JACIFX010000004">
    <property type="protein sequence ID" value="MBB4229854.1"/>
    <property type="molecule type" value="Genomic_DNA"/>
</dbReference>
<dbReference type="Proteomes" id="UP000551353">
    <property type="component" value="Unassembled WGS sequence"/>
</dbReference>
<accession>A0ABR6IPN7</accession>
<reference evidence="1 2" key="1">
    <citation type="submission" date="2020-08" db="EMBL/GenBank/DDBJ databases">
        <title>Genomic Encyclopedia of Type Strains, Phase IV (KMG-V): Genome sequencing to study the core and pangenomes of soil and plant-associated prokaryotes.</title>
        <authorList>
            <person name="Whitman W."/>
        </authorList>
    </citation>
    <scope>NUCLEOTIDE SEQUENCE [LARGE SCALE GENOMIC DNA]</scope>
    <source>
        <strain evidence="1 2">SEMIA 4087</strain>
    </source>
</reference>
<sequence>MSMLLIINKNTMAPVRRPAAIPRAPDFAIQSVEGRKSAPSILEKTGRPSSTHITTSIFTRLTTRLGFYFVCRTAHTSPHPLIDQPTIREETMAAYYWLKNFPTYFLVSASSLSTTTFWTDR</sequence>
<name>A0ABR6IPN7_9HYPH</name>
<comment type="caution">
    <text evidence="1">The sequence shown here is derived from an EMBL/GenBank/DDBJ whole genome shotgun (WGS) entry which is preliminary data.</text>
</comment>
<organism evidence="1 2">
    <name type="scientific">Rhizobium mongolense</name>
    <dbReference type="NCBI Taxonomy" id="57676"/>
    <lineage>
        <taxon>Bacteria</taxon>
        <taxon>Pseudomonadati</taxon>
        <taxon>Pseudomonadota</taxon>
        <taxon>Alphaproteobacteria</taxon>
        <taxon>Hyphomicrobiales</taxon>
        <taxon>Rhizobiaceae</taxon>
        <taxon>Rhizobium/Agrobacterium group</taxon>
        <taxon>Rhizobium</taxon>
    </lineage>
</organism>
<keyword evidence="2" id="KW-1185">Reference proteome</keyword>
<evidence type="ECO:0000313" key="1">
    <source>
        <dbReference type="EMBL" id="MBB4229854.1"/>
    </source>
</evidence>
<proteinExistence type="predicted"/>